<evidence type="ECO:0000313" key="2">
    <source>
        <dbReference type="EMBL" id="KAK5175455.1"/>
    </source>
</evidence>
<dbReference type="EMBL" id="JAVRRT010000001">
    <property type="protein sequence ID" value="KAK5175455.1"/>
    <property type="molecule type" value="Genomic_DNA"/>
</dbReference>
<keyword evidence="3" id="KW-1185">Reference proteome</keyword>
<dbReference type="RefSeq" id="XP_064664093.1">
    <property type="nucleotide sequence ID" value="XM_064797859.1"/>
</dbReference>
<feature type="region of interest" description="Disordered" evidence="1">
    <location>
        <begin position="205"/>
        <end position="266"/>
    </location>
</feature>
<organism evidence="2 3">
    <name type="scientific">Saxophila tyrrhenica</name>
    <dbReference type="NCBI Taxonomy" id="1690608"/>
    <lineage>
        <taxon>Eukaryota</taxon>
        <taxon>Fungi</taxon>
        <taxon>Dikarya</taxon>
        <taxon>Ascomycota</taxon>
        <taxon>Pezizomycotina</taxon>
        <taxon>Dothideomycetes</taxon>
        <taxon>Dothideomycetidae</taxon>
        <taxon>Mycosphaerellales</taxon>
        <taxon>Extremaceae</taxon>
        <taxon>Saxophila</taxon>
    </lineage>
</organism>
<proteinExistence type="predicted"/>
<protein>
    <submittedName>
        <fullName evidence="2">Uncharacterized protein</fullName>
    </submittedName>
</protein>
<sequence length="332" mass="36571">MEKQTDVMASAFTSGYPVRQQVIVGLIAVLESGTSRVTSTRKLQMRTALHAIIGQWVDLRNAGVEEKHVYHEVTYSAVGCEEAEDDERQLRDRLTMLGGQEEAAGAQSSAMRLRDDASQEAVVIAHKDTIDAEIRDIESQLSRRSQDIRFRTARALSDILEAAQWGSSSAEDGSSSVDLSGRTLQTAIDGMKAICTPIDAQLGRADYGVSGTGDDGGQEDEQDGGQEDGQDGDQNGDQNGEQDEESDASVKSVQSVRDKRFGKKRPDYTEDEDEILINIHLDNPTATYQVQANMHNAHMTKKWAQEGRGLWRERTRAAVQKRIAGFREKGLL</sequence>
<gene>
    <name evidence="2" type="ORF">LTR77_000594</name>
</gene>
<comment type="caution">
    <text evidence="2">The sequence shown here is derived from an EMBL/GenBank/DDBJ whole genome shotgun (WGS) entry which is preliminary data.</text>
</comment>
<feature type="compositionally biased region" description="Basic and acidic residues" evidence="1">
    <location>
        <begin position="256"/>
        <end position="266"/>
    </location>
</feature>
<accession>A0AAV9PPQ3</accession>
<dbReference type="AlphaFoldDB" id="A0AAV9PPQ3"/>
<feature type="compositionally biased region" description="Acidic residues" evidence="1">
    <location>
        <begin position="216"/>
        <end position="231"/>
    </location>
</feature>
<evidence type="ECO:0000313" key="3">
    <source>
        <dbReference type="Proteomes" id="UP001337655"/>
    </source>
</evidence>
<name>A0AAV9PPQ3_9PEZI</name>
<dbReference type="GeneID" id="89921944"/>
<dbReference type="Proteomes" id="UP001337655">
    <property type="component" value="Unassembled WGS sequence"/>
</dbReference>
<reference evidence="2 3" key="1">
    <citation type="submission" date="2023-08" db="EMBL/GenBank/DDBJ databases">
        <title>Black Yeasts Isolated from many extreme environments.</title>
        <authorList>
            <person name="Coleine C."/>
            <person name="Stajich J.E."/>
            <person name="Selbmann L."/>
        </authorList>
    </citation>
    <scope>NUCLEOTIDE SEQUENCE [LARGE SCALE GENOMIC DNA]</scope>
    <source>
        <strain evidence="2 3">CCFEE 5935</strain>
    </source>
</reference>
<evidence type="ECO:0000256" key="1">
    <source>
        <dbReference type="SAM" id="MobiDB-lite"/>
    </source>
</evidence>